<evidence type="ECO:0000313" key="9">
    <source>
        <dbReference type="EMBL" id="EOZ95171.1"/>
    </source>
</evidence>
<organism evidence="9 10">
    <name type="scientific">Indibacter alkaliphilus (strain CCUG 57479 / KCTC 22604 / LW1)</name>
    <dbReference type="NCBI Taxonomy" id="1189612"/>
    <lineage>
        <taxon>Bacteria</taxon>
        <taxon>Pseudomonadati</taxon>
        <taxon>Bacteroidota</taxon>
        <taxon>Cytophagia</taxon>
        <taxon>Cytophagales</taxon>
        <taxon>Cyclobacteriaceae</taxon>
    </lineage>
</organism>
<reference evidence="9 10" key="1">
    <citation type="journal article" date="2013" name="Genome Announc.">
        <title>Draft Genome Sequence of Indibacter alkaliphilus Strain LW1T, Isolated from Lonar Lake, a Haloalkaline Lake in the Buldana District of Maharashtra, India.</title>
        <authorList>
            <person name="Singh A."/>
            <person name="Kumar Jangir P."/>
            <person name="Sharma R."/>
            <person name="Singh A."/>
            <person name="Kumar Pinnaka A."/>
            <person name="Shivaji S."/>
        </authorList>
    </citation>
    <scope>NUCLEOTIDE SEQUENCE [LARGE SCALE GENOMIC DNA]</scope>
    <source>
        <strain evidence="10">CCUG 57479 / KCTC 22604 / LW1</strain>
    </source>
</reference>
<feature type="transmembrane region" description="Helical" evidence="8">
    <location>
        <begin position="184"/>
        <end position="204"/>
    </location>
</feature>
<evidence type="ECO:0008006" key="11">
    <source>
        <dbReference type="Google" id="ProtNLM"/>
    </source>
</evidence>
<dbReference type="AlphaFoldDB" id="S2DSY3"/>
<feature type="transmembrane region" description="Helical" evidence="8">
    <location>
        <begin position="224"/>
        <end position="245"/>
    </location>
</feature>
<feature type="transmembrane region" description="Helical" evidence="8">
    <location>
        <begin position="27"/>
        <end position="45"/>
    </location>
</feature>
<name>S2DSY3_INDAL</name>
<proteinExistence type="inferred from homology"/>
<dbReference type="STRING" id="1189612.A33Q_3376"/>
<evidence type="ECO:0000256" key="3">
    <source>
        <dbReference type="ARBA" id="ARBA00022679"/>
    </source>
</evidence>
<dbReference type="Proteomes" id="UP000006073">
    <property type="component" value="Unassembled WGS sequence"/>
</dbReference>
<comment type="caution">
    <text evidence="9">The sequence shown here is derived from an EMBL/GenBank/DDBJ whole genome shotgun (WGS) entry which is preliminary data.</text>
</comment>
<evidence type="ECO:0000256" key="4">
    <source>
        <dbReference type="ARBA" id="ARBA00022692"/>
    </source>
</evidence>
<evidence type="ECO:0000256" key="1">
    <source>
        <dbReference type="ARBA" id="ARBA00004141"/>
    </source>
</evidence>
<evidence type="ECO:0000256" key="8">
    <source>
        <dbReference type="SAM" id="Phobius"/>
    </source>
</evidence>
<keyword evidence="2" id="KW-0328">Glycosyltransferase</keyword>
<evidence type="ECO:0000256" key="6">
    <source>
        <dbReference type="ARBA" id="ARBA00023136"/>
    </source>
</evidence>
<keyword evidence="6 8" id="KW-0472">Membrane</keyword>
<evidence type="ECO:0000313" key="10">
    <source>
        <dbReference type="Proteomes" id="UP000006073"/>
    </source>
</evidence>
<sequence>MKKALLLIAVLFALALMNYHFERTDFGWQLGLYTFLFGLYYKVIYREKIEIGLNEGLLAALLIRLILLPAIPVLSDDFYRFVFDGQLIANGINPYSFLPVEVLDKLHPEHDFSYWSHLLSNMNSPEYYSVYPPVHQVIFWVSSLAGEELLWNIILLRLVILVFEGLSFLLLFKIIRLKGLSLNFLWLYAFNPLVILELTGNLHFEGLVLTGLLLGIYFWEKKKVYSAALGWSLASGLKLTPLILGPLWLKSWSGKQLWKFLLTSMILISVFLIPLILGNGHQGFWESFRLYQSKFEFNASVYYLIREVWAGVVGYNPQIYLGPTLSVVTLVSILIFSYFWKVASFSQITQGAVWIYLIYLLLQPVVHPWYLIPAFGLGVLVRDRVFLVWTGLVFLSYSAYRSDPVAESFVLIFLEYGILIFFLISPLIKTIYPKRNLYEQ</sequence>
<dbReference type="InterPro" id="IPR049829">
    <property type="entry name" value="MptA/B-like"/>
</dbReference>
<dbReference type="Pfam" id="PF26314">
    <property type="entry name" value="MptA_B_family"/>
    <property type="match status" value="1"/>
</dbReference>
<evidence type="ECO:0000256" key="5">
    <source>
        <dbReference type="ARBA" id="ARBA00022989"/>
    </source>
</evidence>
<protein>
    <recommendedName>
        <fullName evidence="11">Mannosyltransferase</fullName>
    </recommendedName>
</protein>
<evidence type="ECO:0000256" key="2">
    <source>
        <dbReference type="ARBA" id="ARBA00022676"/>
    </source>
</evidence>
<comment type="similarity">
    <text evidence="7">Belongs to the MptA/B family.</text>
</comment>
<accession>S2DSY3</accession>
<keyword evidence="10" id="KW-1185">Reference proteome</keyword>
<feature type="transmembrane region" description="Helical" evidence="8">
    <location>
        <begin position="57"/>
        <end position="75"/>
    </location>
</feature>
<feature type="transmembrane region" description="Helical" evidence="8">
    <location>
        <begin position="352"/>
        <end position="372"/>
    </location>
</feature>
<feature type="transmembrane region" description="Helical" evidence="8">
    <location>
        <begin position="149"/>
        <end position="172"/>
    </location>
</feature>
<keyword evidence="4 8" id="KW-0812">Transmembrane</keyword>
<dbReference type="EMBL" id="ALWO02000040">
    <property type="protein sequence ID" value="EOZ95171.1"/>
    <property type="molecule type" value="Genomic_DNA"/>
</dbReference>
<dbReference type="GO" id="GO:0016020">
    <property type="term" value="C:membrane"/>
    <property type="evidence" value="ECO:0007669"/>
    <property type="project" value="UniProtKB-SubCell"/>
</dbReference>
<keyword evidence="5 8" id="KW-1133">Transmembrane helix</keyword>
<keyword evidence="3" id="KW-0808">Transferase</keyword>
<gene>
    <name evidence="9" type="ORF">A33Q_3376</name>
</gene>
<dbReference type="NCBIfam" id="NF038066">
    <property type="entry name" value="MptB"/>
    <property type="match status" value="1"/>
</dbReference>
<dbReference type="RefSeq" id="WP_009034668.1">
    <property type="nucleotide sequence ID" value="NZ_ALWO02000040.1"/>
</dbReference>
<feature type="transmembrane region" description="Helical" evidence="8">
    <location>
        <begin position="319"/>
        <end position="340"/>
    </location>
</feature>
<comment type="subcellular location">
    <subcellularLocation>
        <location evidence="1">Membrane</location>
        <topology evidence="1">Multi-pass membrane protein</topology>
    </subcellularLocation>
</comment>
<feature type="transmembrane region" description="Helical" evidence="8">
    <location>
        <begin position="409"/>
        <end position="428"/>
    </location>
</feature>
<feature type="transmembrane region" description="Helical" evidence="8">
    <location>
        <begin position="384"/>
        <end position="400"/>
    </location>
</feature>
<dbReference type="GO" id="GO:0016757">
    <property type="term" value="F:glycosyltransferase activity"/>
    <property type="evidence" value="ECO:0007669"/>
    <property type="project" value="UniProtKB-KW"/>
</dbReference>
<feature type="transmembrane region" description="Helical" evidence="8">
    <location>
        <begin position="257"/>
        <end position="277"/>
    </location>
</feature>
<evidence type="ECO:0000256" key="7">
    <source>
        <dbReference type="ARBA" id="ARBA00043987"/>
    </source>
</evidence>
<dbReference type="eggNOG" id="COG2226">
    <property type="taxonomic scope" value="Bacteria"/>
</dbReference>